<sequence>MKTLLMVWWFCSMNFSYQVEGVTSKLPLCESTGDGNEWDLVAVSDKGRRSFPKPVQLKRSDNTYLGNPSCTKKETGEYECVQNLPTSKSCNFLSEPLKPVPQSSGFSSDDVMEVYEFYKGGRNLKDVKVVALGDLDRDGRNDIIVGTGPDLPNEIFYMRGFKGYLNQNRTIAAKDMKVADFNNDDYVDVLILEKEYLLLYSNKRDETFGEMILLETDMIRESLDIRDDIEILEFMTMEVADLDDSGFLDILVGVAMKSTNSTEFTSYIFLANALNESSNETSSFRSAVEITQGPTLRDDRETYSDKILILGDVDHNNYSDFIIPNDTAPPKLCKTKKDAKNVMTAECNEINGISEICCVGDVNGDSFIDLIVQGDDGDNRVVLGNEDGPSGVYEKDNIVLQGNLELEGVGDVNGDGTLDIFGKSSDRVWVHFNIGGAIFTEPTFQPINEHILHDGTSKLFLGDPNGDKIPSFISYNKNKINVFLNALKVYFKDEVPMVGSTGKTNMMVAKDVDQDGYVDLISCNEMSNSIAFNKAGIDFESTEFSSIYNCSTVIVSDIGDTRAIVFGNREQDHEVYYNVTQNGTNIESLRNITFPNIYRTSASVIVEKGDDVSVVFGFESANFLEVFSLVDTLETPKKIFLPEANWSTIAIQTLPDRENFMNGPLIMVASAEKIIMLRNTDFNDWSYSYDPDEVYLPPTNCLRNVTTKDSTLLSIFKNYSGDGFDKDVDIDLKEIGTKAIAVADITHDNLPDIIIGSGDSDIVLLRNSMRGFTTVETVLQTPKDLFTTSIVVSDVTADGWDDIVLSSNKGRNYIVPFEPCPHGGSQIHPTSWCFRCPSFMGKKSGSSFATGCEECLPDIMQEFGRCINSCQLGQRKFGEDECTTCQSGTFYNSFTRYENDTSTWDMERCAVCEGGSFANSNEFIPTNKCQRCPSPLSSNQNSSECSFCKEGFYMTENATKLNVSMSDLFAEPNKFCKPCPKDATCKENTSIYSMKIKNGFWRASPTTTRIYECLDGPACDHEDPGDYSRYCSDGHQGPLCRLCEEKNMYFDEQEGQCEHCPSSGSIAIVVVAASIACLVMVLLGWGDDQLLSTVSNVIVTATFFLSIPLNICGQGSEGKCEEFVHGAWTEEKASTMVAISAFVMLVTTVAILFAMSQKVPISRLRKTKYPPNLEMPTKNSFHVFMSHRWDGAQDITHAITRKMKLHLPSLQIWLDVDNLLSTGDLEKFIEQSVVIVIVYSPGYFRSKNCRREFFHAILLKKPIIVLYDGDDDKLLSLVQECKEFALDETIIREYVQKRFACETEITGFTVASDEENILNKRQLVNAEASMTYTIIKIKSHVETFISKCTGEKTETNEVFCTDSASFDVLSLQWLKEGQYSSESLKLIYLHLLKKLPYYSSEDRRQLLDAGIDLPNDSACRKRMRNLLTFTQNVSIMLRILGCSNNDVQVDLMESLKRICPNISIQREIENTAFPINVPSDTQSLKKSYTDPTNEEGLEKDSLSDSQSFLSYRSEDSSIFIDNGFEGKVTLRTGYEEVPTNPVSLRSLHGLDRSWVMKEKKGSRFFEKDMERRHVNAVVLYLNKDTFQSSETILDEIREIKDANIPIILVHEKDIERGACGFELFFNQVPGSFADEIFADIAIPLYKRKEYREVSLNAIVEALLSSFVK</sequence>
<dbReference type="PANTHER" id="PTHR44103:SF1">
    <property type="entry name" value="PROPROTEIN CONVERTASE P"/>
    <property type="match status" value="1"/>
</dbReference>
<evidence type="ECO:0000256" key="1">
    <source>
        <dbReference type="SAM" id="MobiDB-lite"/>
    </source>
</evidence>
<feature type="transmembrane region" description="Helical" evidence="2">
    <location>
        <begin position="1066"/>
        <end position="1085"/>
    </location>
</feature>
<gene>
    <name evidence="4" type="ORF">CTEN210_16406</name>
</gene>
<protein>
    <recommendedName>
        <fullName evidence="6">TIR domain-containing protein</fullName>
    </recommendedName>
</protein>
<evidence type="ECO:0000313" key="5">
    <source>
        <dbReference type="Proteomes" id="UP001054902"/>
    </source>
</evidence>
<evidence type="ECO:0000256" key="2">
    <source>
        <dbReference type="SAM" id="Phobius"/>
    </source>
</evidence>
<dbReference type="EMBL" id="BLLK01000069">
    <property type="protein sequence ID" value="GFH59930.1"/>
    <property type="molecule type" value="Genomic_DNA"/>
</dbReference>
<evidence type="ECO:0000256" key="3">
    <source>
        <dbReference type="SAM" id="SignalP"/>
    </source>
</evidence>
<keyword evidence="2" id="KW-0472">Membrane</keyword>
<dbReference type="InterPro" id="IPR028994">
    <property type="entry name" value="Integrin_alpha_N"/>
</dbReference>
<keyword evidence="3" id="KW-0732">Signal</keyword>
<keyword evidence="2" id="KW-1133">Transmembrane helix</keyword>
<feature type="region of interest" description="Disordered" evidence="1">
    <location>
        <begin position="1480"/>
        <end position="1501"/>
    </location>
</feature>
<comment type="caution">
    <text evidence="4">The sequence shown here is derived from an EMBL/GenBank/DDBJ whole genome shotgun (WGS) entry which is preliminary data.</text>
</comment>
<dbReference type="Proteomes" id="UP001054902">
    <property type="component" value="Unassembled WGS sequence"/>
</dbReference>
<name>A0AAD3HDS6_9STRA</name>
<dbReference type="Gene3D" id="2.130.10.130">
    <property type="entry name" value="Integrin alpha, N-terminal"/>
    <property type="match status" value="2"/>
</dbReference>
<reference evidence="4 5" key="1">
    <citation type="journal article" date="2021" name="Sci. Rep.">
        <title>The genome of the diatom Chaetoceros tenuissimus carries an ancient integrated fragment of an extant virus.</title>
        <authorList>
            <person name="Hongo Y."/>
            <person name="Kimura K."/>
            <person name="Takaki Y."/>
            <person name="Yoshida Y."/>
            <person name="Baba S."/>
            <person name="Kobayashi G."/>
            <person name="Nagasaki K."/>
            <person name="Hano T."/>
            <person name="Tomaru Y."/>
        </authorList>
    </citation>
    <scope>NUCLEOTIDE SEQUENCE [LARGE SCALE GENOMIC DNA]</scope>
    <source>
        <strain evidence="4 5">NIES-3715</strain>
    </source>
</reference>
<dbReference type="InterPro" id="IPR035897">
    <property type="entry name" value="Toll_tir_struct_dom_sf"/>
</dbReference>
<feature type="chain" id="PRO_5042022110" description="TIR domain-containing protein" evidence="3">
    <location>
        <begin position="22"/>
        <end position="1668"/>
    </location>
</feature>
<dbReference type="Gene3D" id="3.40.50.10140">
    <property type="entry name" value="Toll/interleukin-1 receptor homology (TIR) domain"/>
    <property type="match status" value="1"/>
</dbReference>
<dbReference type="SUPFAM" id="SSF69318">
    <property type="entry name" value="Integrin alpha N-terminal domain"/>
    <property type="match status" value="2"/>
</dbReference>
<feature type="compositionally biased region" description="Polar residues" evidence="1">
    <location>
        <begin position="1480"/>
        <end position="1491"/>
    </location>
</feature>
<keyword evidence="2" id="KW-0812">Transmembrane</keyword>
<evidence type="ECO:0000313" key="4">
    <source>
        <dbReference type="EMBL" id="GFH59930.1"/>
    </source>
</evidence>
<feature type="transmembrane region" description="Helical" evidence="2">
    <location>
        <begin position="1136"/>
        <end position="1156"/>
    </location>
</feature>
<proteinExistence type="predicted"/>
<evidence type="ECO:0008006" key="6">
    <source>
        <dbReference type="Google" id="ProtNLM"/>
    </source>
</evidence>
<dbReference type="CDD" id="cd00185">
    <property type="entry name" value="TNFRSF"/>
    <property type="match status" value="1"/>
</dbReference>
<organism evidence="4 5">
    <name type="scientific">Chaetoceros tenuissimus</name>
    <dbReference type="NCBI Taxonomy" id="426638"/>
    <lineage>
        <taxon>Eukaryota</taxon>
        <taxon>Sar</taxon>
        <taxon>Stramenopiles</taxon>
        <taxon>Ochrophyta</taxon>
        <taxon>Bacillariophyta</taxon>
        <taxon>Coscinodiscophyceae</taxon>
        <taxon>Chaetocerotophycidae</taxon>
        <taxon>Chaetocerotales</taxon>
        <taxon>Chaetocerotaceae</taxon>
        <taxon>Chaetoceros</taxon>
    </lineage>
</organism>
<accession>A0AAD3HDS6</accession>
<keyword evidence="5" id="KW-1185">Reference proteome</keyword>
<dbReference type="PANTHER" id="PTHR44103">
    <property type="entry name" value="PROPROTEIN CONVERTASE P"/>
    <property type="match status" value="1"/>
</dbReference>
<dbReference type="SUPFAM" id="SSF52200">
    <property type="entry name" value="Toll/Interleukin receptor TIR domain"/>
    <property type="match status" value="1"/>
</dbReference>
<feature type="signal peptide" evidence="3">
    <location>
        <begin position="1"/>
        <end position="21"/>
    </location>
</feature>